<dbReference type="AlphaFoldDB" id="A0AAV0HEJ8"/>
<keyword evidence="3" id="KW-1185">Reference proteome</keyword>
<sequence length="167" mass="18328">MRKMRGFKLGKRFFRVANWIFGNRRRNRSPYGRLISEDGRSKPINKLVHWGRRLTTGAKSLCLAKFGYLRVEHEALCGKAAAVPKGHLAFFVGGGGEGRQRLSQSVGASDLREPPSVRQSAEGHEGIVRVRPGRRDHDSLPFAEFEQPGPGLMPFSALAGGSPSCTG</sequence>
<name>A0AAV0HEJ8_9ROSI</name>
<proteinExistence type="predicted"/>
<feature type="region of interest" description="Disordered" evidence="1">
    <location>
        <begin position="101"/>
        <end position="125"/>
    </location>
</feature>
<evidence type="ECO:0000256" key="1">
    <source>
        <dbReference type="SAM" id="MobiDB-lite"/>
    </source>
</evidence>
<reference evidence="2" key="1">
    <citation type="submission" date="2022-08" db="EMBL/GenBank/DDBJ databases">
        <authorList>
            <person name="Gutierrez-Valencia J."/>
        </authorList>
    </citation>
    <scope>NUCLEOTIDE SEQUENCE</scope>
</reference>
<evidence type="ECO:0000313" key="3">
    <source>
        <dbReference type="Proteomes" id="UP001154282"/>
    </source>
</evidence>
<evidence type="ECO:0000313" key="2">
    <source>
        <dbReference type="EMBL" id="CAI0383287.1"/>
    </source>
</evidence>
<gene>
    <name evidence="2" type="ORF">LITE_LOCUS3938</name>
</gene>
<accession>A0AAV0HEJ8</accession>
<comment type="caution">
    <text evidence="2">The sequence shown here is derived from an EMBL/GenBank/DDBJ whole genome shotgun (WGS) entry which is preliminary data.</text>
</comment>
<feature type="compositionally biased region" description="Basic and acidic residues" evidence="1">
    <location>
        <begin position="110"/>
        <end position="125"/>
    </location>
</feature>
<dbReference type="Proteomes" id="UP001154282">
    <property type="component" value="Unassembled WGS sequence"/>
</dbReference>
<feature type="region of interest" description="Disordered" evidence="1">
    <location>
        <begin position="147"/>
        <end position="167"/>
    </location>
</feature>
<organism evidence="2 3">
    <name type="scientific">Linum tenue</name>
    <dbReference type="NCBI Taxonomy" id="586396"/>
    <lineage>
        <taxon>Eukaryota</taxon>
        <taxon>Viridiplantae</taxon>
        <taxon>Streptophyta</taxon>
        <taxon>Embryophyta</taxon>
        <taxon>Tracheophyta</taxon>
        <taxon>Spermatophyta</taxon>
        <taxon>Magnoliopsida</taxon>
        <taxon>eudicotyledons</taxon>
        <taxon>Gunneridae</taxon>
        <taxon>Pentapetalae</taxon>
        <taxon>rosids</taxon>
        <taxon>fabids</taxon>
        <taxon>Malpighiales</taxon>
        <taxon>Linaceae</taxon>
        <taxon>Linum</taxon>
    </lineage>
</organism>
<protein>
    <submittedName>
        <fullName evidence="2">Uncharacterized protein</fullName>
    </submittedName>
</protein>
<dbReference type="EMBL" id="CAMGYJ010000002">
    <property type="protein sequence ID" value="CAI0383287.1"/>
    <property type="molecule type" value="Genomic_DNA"/>
</dbReference>